<evidence type="ECO:0000313" key="3">
    <source>
        <dbReference type="Proteomes" id="UP000799437"/>
    </source>
</evidence>
<proteinExistence type="predicted"/>
<evidence type="ECO:0000256" key="1">
    <source>
        <dbReference type="SAM" id="MobiDB-lite"/>
    </source>
</evidence>
<organism evidence="2 3">
    <name type="scientific">Pseudovirgaria hyperparasitica</name>
    <dbReference type="NCBI Taxonomy" id="470096"/>
    <lineage>
        <taxon>Eukaryota</taxon>
        <taxon>Fungi</taxon>
        <taxon>Dikarya</taxon>
        <taxon>Ascomycota</taxon>
        <taxon>Pezizomycotina</taxon>
        <taxon>Dothideomycetes</taxon>
        <taxon>Dothideomycetes incertae sedis</taxon>
        <taxon>Acrospermales</taxon>
        <taxon>Acrospermaceae</taxon>
        <taxon>Pseudovirgaria</taxon>
    </lineage>
</organism>
<accession>A0A6A6WIJ2</accession>
<name>A0A6A6WIJ2_9PEZI</name>
<feature type="compositionally biased region" description="Basic and acidic residues" evidence="1">
    <location>
        <begin position="42"/>
        <end position="71"/>
    </location>
</feature>
<protein>
    <recommendedName>
        <fullName evidence="4">CsbD-like domain-containing protein</fullName>
    </recommendedName>
</protein>
<keyword evidence="3" id="KW-1185">Reference proteome</keyword>
<dbReference type="OrthoDB" id="9999611at2759"/>
<dbReference type="Proteomes" id="UP000799437">
    <property type="component" value="Unassembled WGS sequence"/>
</dbReference>
<feature type="region of interest" description="Disordered" evidence="1">
    <location>
        <begin position="26"/>
        <end position="89"/>
    </location>
</feature>
<gene>
    <name evidence="2" type="ORF">EJ05DRAFT_472902</name>
</gene>
<dbReference type="AlphaFoldDB" id="A0A6A6WIJ2"/>
<dbReference type="EMBL" id="ML996566">
    <property type="protein sequence ID" value="KAF2761955.1"/>
    <property type="molecule type" value="Genomic_DNA"/>
</dbReference>
<dbReference type="GeneID" id="54484330"/>
<dbReference type="RefSeq" id="XP_033604406.1">
    <property type="nucleotide sequence ID" value="XM_033743276.1"/>
</dbReference>
<sequence>MSNENQQPSLVASHANFISGAAKETVGQALGSTEWKQSGTAQKEHAVQDMKAAGEQRDPNKDGWGKAEEIAGKAAGCEGMEQEGAQSKK</sequence>
<feature type="compositionally biased region" description="Polar residues" evidence="1">
    <location>
        <begin position="30"/>
        <end position="41"/>
    </location>
</feature>
<reference evidence="2" key="1">
    <citation type="journal article" date="2020" name="Stud. Mycol.">
        <title>101 Dothideomycetes genomes: a test case for predicting lifestyles and emergence of pathogens.</title>
        <authorList>
            <person name="Haridas S."/>
            <person name="Albert R."/>
            <person name="Binder M."/>
            <person name="Bloem J."/>
            <person name="Labutti K."/>
            <person name="Salamov A."/>
            <person name="Andreopoulos B."/>
            <person name="Baker S."/>
            <person name="Barry K."/>
            <person name="Bills G."/>
            <person name="Bluhm B."/>
            <person name="Cannon C."/>
            <person name="Castanera R."/>
            <person name="Culley D."/>
            <person name="Daum C."/>
            <person name="Ezra D."/>
            <person name="Gonzalez J."/>
            <person name="Henrissat B."/>
            <person name="Kuo A."/>
            <person name="Liang C."/>
            <person name="Lipzen A."/>
            <person name="Lutzoni F."/>
            <person name="Magnuson J."/>
            <person name="Mondo S."/>
            <person name="Nolan M."/>
            <person name="Ohm R."/>
            <person name="Pangilinan J."/>
            <person name="Park H.-J."/>
            <person name="Ramirez L."/>
            <person name="Alfaro M."/>
            <person name="Sun H."/>
            <person name="Tritt A."/>
            <person name="Yoshinaga Y."/>
            <person name="Zwiers L.-H."/>
            <person name="Turgeon B."/>
            <person name="Goodwin S."/>
            <person name="Spatafora J."/>
            <person name="Crous P."/>
            <person name="Grigoriev I."/>
        </authorList>
    </citation>
    <scope>NUCLEOTIDE SEQUENCE</scope>
    <source>
        <strain evidence="2">CBS 121739</strain>
    </source>
</reference>
<evidence type="ECO:0008006" key="4">
    <source>
        <dbReference type="Google" id="ProtNLM"/>
    </source>
</evidence>
<evidence type="ECO:0000313" key="2">
    <source>
        <dbReference type="EMBL" id="KAF2761955.1"/>
    </source>
</evidence>